<accession>A0ABV8DGM5</accession>
<keyword evidence="1" id="KW-0812">Transmembrane</keyword>
<name>A0ABV8DGM5_9BURK</name>
<dbReference type="RefSeq" id="WP_055393344.1">
    <property type="nucleotide sequence ID" value="NZ_JAMXAX010000116.1"/>
</dbReference>
<keyword evidence="3" id="KW-1185">Reference proteome</keyword>
<sequence length="192" mass="20251">MGRITSSYTFEQSGDEFLFKVVAAENRVPVIRRIFLAFVIAALLGYALNFKGDLGFIVGCALFVGLYFGIGKFIVAADKKHRGQGGGFKASSRGVVLSTGEEIPVERIHRLILRNSFSNVNIPLVVGGTGAVGAMSVGLGQAAIADQNRNIAIGYKLDVEFGGSARTLASGMTETTAYGLMKDVGGILRLAA</sequence>
<evidence type="ECO:0000313" key="2">
    <source>
        <dbReference type="EMBL" id="MFC3937535.1"/>
    </source>
</evidence>
<comment type="caution">
    <text evidence="2">The sequence shown here is derived from an EMBL/GenBank/DDBJ whole genome shotgun (WGS) entry which is preliminary data.</text>
</comment>
<proteinExistence type="predicted"/>
<feature type="transmembrane region" description="Helical" evidence="1">
    <location>
        <begin position="54"/>
        <end position="75"/>
    </location>
</feature>
<dbReference type="EMBL" id="JBHSAJ010000068">
    <property type="protein sequence ID" value="MFC3937535.1"/>
    <property type="molecule type" value="Genomic_DNA"/>
</dbReference>
<gene>
    <name evidence="2" type="ORF">ACFOW3_23170</name>
</gene>
<keyword evidence="1" id="KW-0472">Membrane</keyword>
<evidence type="ECO:0000256" key="1">
    <source>
        <dbReference type="SAM" id="Phobius"/>
    </source>
</evidence>
<feature type="transmembrane region" description="Helical" evidence="1">
    <location>
        <begin position="30"/>
        <end position="48"/>
    </location>
</feature>
<evidence type="ECO:0000313" key="3">
    <source>
        <dbReference type="Proteomes" id="UP001595693"/>
    </source>
</evidence>
<reference evidence="3" key="1">
    <citation type="journal article" date="2019" name="Int. J. Syst. Evol. Microbiol.">
        <title>The Global Catalogue of Microorganisms (GCM) 10K type strain sequencing project: providing services to taxonomists for standard genome sequencing and annotation.</title>
        <authorList>
            <consortium name="The Broad Institute Genomics Platform"/>
            <consortium name="The Broad Institute Genome Sequencing Center for Infectious Disease"/>
            <person name="Wu L."/>
            <person name="Ma J."/>
        </authorList>
    </citation>
    <scope>NUCLEOTIDE SEQUENCE [LARGE SCALE GENOMIC DNA]</scope>
    <source>
        <strain evidence="3">CCUG 2113</strain>
    </source>
</reference>
<keyword evidence="1" id="KW-1133">Transmembrane helix</keyword>
<dbReference type="Proteomes" id="UP001595693">
    <property type="component" value="Unassembled WGS sequence"/>
</dbReference>
<organism evidence="2 3">
    <name type="scientific">Acidovorax facilis</name>
    <dbReference type="NCBI Taxonomy" id="12917"/>
    <lineage>
        <taxon>Bacteria</taxon>
        <taxon>Pseudomonadati</taxon>
        <taxon>Pseudomonadota</taxon>
        <taxon>Betaproteobacteria</taxon>
        <taxon>Burkholderiales</taxon>
        <taxon>Comamonadaceae</taxon>
        <taxon>Acidovorax</taxon>
    </lineage>
</organism>
<protein>
    <submittedName>
        <fullName evidence="2">Uncharacterized protein</fullName>
    </submittedName>
</protein>